<name>D2TVI7_9GAMM</name>
<reference evidence="1" key="1">
    <citation type="journal article" date="2010" name="Insect Mol. Biol.">
        <title>The draft genome sequence of Arsenophonus nasoniae, son-killer bacterium of Nasonia vitripennis, reveals genes associated with virulence and symbiosis.</title>
        <authorList>
            <person name="Wilkes T."/>
            <person name="Darby A.C."/>
            <person name="Choi J."/>
            <person name="Colborne J.K."/>
            <person name="Werren J.H."/>
            <person name="Hurst G.D.D."/>
        </authorList>
    </citation>
    <scope>NUCLEOTIDE SEQUENCE</scope>
</reference>
<feature type="non-terminal residue" evidence="1">
    <location>
        <position position="1"/>
    </location>
</feature>
<organism evidence="1">
    <name type="scientific">Arsenophonus nasoniae</name>
    <name type="common">son-killer infecting Nasonia vitripennis</name>
    <dbReference type="NCBI Taxonomy" id="638"/>
    <lineage>
        <taxon>Bacteria</taxon>
        <taxon>Pseudomonadati</taxon>
        <taxon>Pseudomonadota</taxon>
        <taxon>Gammaproteobacteria</taxon>
        <taxon>Enterobacterales</taxon>
        <taxon>Morganellaceae</taxon>
        <taxon>Arsenophonus</taxon>
    </lineage>
</organism>
<accession>D2TVI7</accession>
<gene>
    <name evidence="1" type="ORF">ARN_00260</name>
</gene>
<proteinExistence type="predicted"/>
<dbReference type="EMBL" id="FN545147">
    <property type="protein sequence ID" value="CBA71366.1"/>
    <property type="molecule type" value="Genomic_DNA"/>
</dbReference>
<dbReference type="AlphaFoldDB" id="D2TVI7"/>
<evidence type="ECO:0000313" key="1">
    <source>
        <dbReference type="EMBL" id="CBA71366.1"/>
    </source>
</evidence>
<protein>
    <submittedName>
        <fullName evidence="1">Uncharacterized protein</fullName>
    </submittedName>
</protein>
<sequence length="81" mass="9630">TCACACRCAIVVLLFRCFRKNEWHMKKTTSDFKEDILRLREQGLSYERIAFWLAENKKFEVTANAIRLFIVKQKRIAAMKK</sequence>